<dbReference type="PROSITE" id="PS50850">
    <property type="entry name" value="MFS"/>
    <property type="match status" value="1"/>
</dbReference>
<comment type="similarity">
    <text evidence="2">Belongs to the major facilitator superfamily. Nitrate/nitrite porter (TC 2.A.1.8) family.</text>
</comment>
<dbReference type="EMBL" id="JBHLWE010000013">
    <property type="protein sequence ID" value="MFC0339897.1"/>
    <property type="molecule type" value="Genomic_DNA"/>
</dbReference>
<keyword evidence="4 7" id="KW-1133">Transmembrane helix</keyword>
<dbReference type="Pfam" id="PF07690">
    <property type="entry name" value="MFS_1"/>
    <property type="match status" value="1"/>
</dbReference>
<dbReference type="PANTHER" id="PTHR23515">
    <property type="entry name" value="HIGH-AFFINITY NITRATE TRANSPORTER 2.3"/>
    <property type="match status" value="1"/>
</dbReference>
<gene>
    <name evidence="9" type="ORF">ACFFII_03850</name>
</gene>
<evidence type="ECO:0000256" key="5">
    <source>
        <dbReference type="ARBA" id="ARBA00023063"/>
    </source>
</evidence>
<evidence type="ECO:0000313" key="10">
    <source>
        <dbReference type="Proteomes" id="UP001589799"/>
    </source>
</evidence>
<dbReference type="InterPro" id="IPR011701">
    <property type="entry name" value="MFS"/>
</dbReference>
<sequence>MADPAVSPAIHPTRALVLSTGAFTICFAVWTIFAIIGLQIRETLSFSETQFGLLVGMPILTGSLIRVLLGVWTDRLGGRTVFTLTMLAAAAATFLLSFAQTYPQFLLAALGVGIAGGSFAVGVAYVSRFYPAGRQGTALGIFGVGNVGAAVTKFAAPFLMLALGWQGAAQVYAGVLAATAVLFWWLSEEDPVTAARSRGEAPARSFAAEFAPLSDIRVLRFSLYYFFVFGGFVALALWLPRYLVGVYGFDVAVAGLIGAAYSIPGSIFRAWGGALSDRHGARAVLYWTFGVSALAALALSLPTGQTAMAPAAFIALVFVLGLFMAIGKAAVFKHIPVYYPQNVGAVGGMVGMIGGLGGFVLPIVFGWLKDATGLWSSCFMVLFLIVAACFAWMHLTVRRLDRAPAGQPA</sequence>
<organism evidence="9 10">
    <name type="scientific">Paracoccus niistensis</name>
    <dbReference type="NCBI Taxonomy" id="632935"/>
    <lineage>
        <taxon>Bacteria</taxon>
        <taxon>Pseudomonadati</taxon>
        <taxon>Pseudomonadota</taxon>
        <taxon>Alphaproteobacteria</taxon>
        <taxon>Rhodobacterales</taxon>
        <taxon>Paracoccaceae</taxon>
        <taxon>Paracoccus</taxon>
    </lineage>
</organism>
<evidence type="ECO:0000256" key="2">
    <source>
        <dbReference type="ARBA" id="ARBA00008432"/>
    </source>
</evidence>
<feature type="transmembrane region" description="Helical" evidence="7">
    <location>
        <begin position="138"/>
        <end position="163"/>
    </location>
</feature>
<feature type="transmembrane region" description="Helical" evidence="7">
    <location>
        <begin position="307"/>
        <end position="331"/>
    </location>
</feature>
<dbReference type="InterPro" id="IPR044772">
    <property type="entry name" value="NO3_transporter"/>
</dbReference>
<feature type="transmembrane region" description="Helical" evidence="7">
    <location>
        <begin position="81"/>
        <end position="99"/>
    </location>
</feature>
<feature type="transmembrane region" description="Helical" evidence="7">
    <location>
        <begin position="251"/>
        <end position="271"/>
    </location>
</feature>
<dbReference type="InterPro" id="IPR036259">
    <property type="entry name" value="MFS_trans_sf"/>
</dbReference>
<protein>
    <submittedName>
        <fullName evidence="9">Nitrate/nitrite transporter</fullName>
    </submittedName>
</protein>
<evidence type="ECO:0000256" key="4">
    <source>
        <dbReference type="ARBA" id="ARBA00022989"/>
    </source>
</evidence>
<evidence type="ECO:0000256" key="3">
    <source>
        <dbReference type="ARBA" id="ARBA00022692"/>
    </source>
</evidence>
<feature type="transmembrane region" description="Helical" evidence="7">
    <location>
        <begin position="105"/>
        <end position="126"/>
    </location>
</feature>
<feature type="transmembrane region" description="Helical" evidence="7">
    <location>
        <begin position="169"/>
        <end position="186"/>
    </location>
</feature>
<proteinExistence type="inferred from homology"/>
<feature type="transmembrane region" description="Helical" evidence="7">
    <location>
        <begin position="374"/>
        <end position="393"/>
    </location>
</feature>
<keyword evidence="6 7" id="KW-0472">Membrane</keyword>
<evidence type="ECO:0000313" key="9">
    <source>
        <dbReference type="EMBL" id="MFC0339897.1"/>
    </source>
</evidence>
<evidence type="ECO:0000256" key="1">
    <source>
        <dbReference type="ARBA" id="ARBA00004141"/>
    </source>
</evidence>
<dbReference type="Gene3D" id="1.20.1250.20">
    <property type="entry name" value="MFS general substrate transporter like domains"/>
    <property type="match status" value="2"/>
</dbReference>
<comment type="subcellular location">
    <subcellularLocation>
        <location evidence="1">Membrane</location>
        <topology evidence="1">Multi-pass membrane protein</topology>
    </subcellularLocation>
</comment>
<evidence type="ECO:0000256" key="7">
    <source>
        <dbReference type="SAM" id="Phobius"/>
    </source>
</evidence>
<name>A0ABV6I136_9RHOB</name>
<feature type="transmembrane region" description="Helical" evidence="7">
    <location>
        <begin position="283"/>
        <end position="301"/>
    </location>
</feature>
<dbReference type="InterPro" id="IPR020846">
    <property type="entry name" value="MFS_dom"/>
</dbReference>
<accession>A0ABV6I136</accession>
<keyword evidence="5" id="KW-0534">Nitrate assimilation</keyword>
<dbReference type="SUPFAM" id="SSF103473">
    <property type="entry name" value="MFS general substrate transporter"/>
    <property type="match status" value="1"/>
</dbReference>
<feature type="domain" description="Major facilitator superfamily (MFS) profile" evidence="8">
    <location>
        <begin position="14"/>
        <end position="401"/>
    </location>
</feature>
<dbReference type="RefSeq" id="WP_377697577.1">
    <property type="nucleotide sequence ID" value="NZ_JBHLWE010000013.1"/>
</dbReference>
<feature type="transmembrane region" description="Helical" evidence="7">
    <location>
        <begin position="15"/>
        <end position="38"/>
    </location>
</feature>
<evidence type="ECO:0000256" key="6">
    <source>
        <dbReference type="ARBA" id="ARBA00023136"/>
    </source>
</evidence>
<dbReference type="Proteomes" id="UP001589799">
    <property type="component" value="Unassembled WGS sequence"/>
</dbReference>
<feature type="transmembrane region" description="Helical" evidence="7">
    <location>
        <begin position="50"/>
        <end position="69"/>
    </location>
</feature>
<keyword evidence="10" id="KW-1185">Reference proteome</keyword>
<feature type="transmembrane region" description="Helical" evidence="7">
    <location>
        <begin position="221"/>
        <end position="239"/>
    </location>
</feature>
<reference evidence="9 10" key="1">
    <citation type="submission" date="2024-09" db="EMBL/GenBank/DDBJ databases">
        <authorList>
            <person name="Sun Q."/>
            <person name="Mori K."/>
        </authorList>
    </citation>
    <scope>NUCLEOTIDE SEQUENCE [LARGE SCALE GENOMIC DNA]</scope>
    <source>
        <strain evidence="9 10">KCTC 22789</strain>
    </source>
</reference>
<comment type="caution">
    <text evidence="9">The sequence shown here is derived from an EMBL/GenBank/DDBJ whole genome shotgun (WGS) entry which is preliminary data.</text>
</comment>
<feature type="transmembrane region" description="Helical" evidence="7">
    <location>
        <begin position="343"/>
        <end position="368"/>
    </location>
</feature>
<keyword evidence="3 7" id="KW-0812">Transmembrane</keyword>
<evidence type="ECO:0000259" key="8">
    <source>
        <dbReference type="PROSITE" id="PS50850"/>
    </source>
</evidence>